<keyword evidence="2" id="KW-1185">Reference proteome</keyword>
<proteinExistence type="predicted"/>
<reference evidence="1" key="1">
    <citation type="submission" date="2020-08" db="EMBL/GenBank/DDBJ databases">
        <title>Multicomponent nature underlies the extraordinary mechanical properties of spider dragline silk.</title>
        <authorList>
            <person name="Kono N."/>
            <person name="Nakamura H."/>
            <person name="Mori M."/>
            <person name="Yoshida Y."/>
            <person name="Ohtoshi R."/>
            <person name="Malay A.D."/>
            <person name="Moran D.A.P."/>
            <person name="Tomita M."/>
            <person name="Numata K."/>
            <person name="Arakawa K."/>
        </authorList>
    </citation>
    <scope>NUCLEOTIDE SEQUENCE</scope>
</reference>
<protein>
    <submittedName>
        <fullName evidence="1">Uncharacterized protein</fullName>
    </submittedName>
</protein>
<evidence type="ECO:0000313" key="2">
    <source>
        <dbReference type="Proteomes" id="UP000887159"/>
    </source>
</evidence>
<accession>A0A8X6UWE9</accession>
<dbReference type="AlphaFoldDB" id="A0A8X6UWE9"/>
<evidence type="ECO:0000313" key="1">
    <source>
        <dbReference type="EMBL" id="GFX86118.1"/>
    </source>
</evidence>
<dbReference type="Proteomes" id="UP000887159">
    <property type="component" value="Unassembled WGS sequence"/>
</dbReference>
<name>A0A8X6UWE9_TRICX</name>
<gene>
    <name evidence="1" type="ORF">TNCV_2341871</name>
</gene>
<sequence>MGRTSNNIKSTSQSSVAESITMLTHSEKIEHFWDLELLGIKEPTEKTSRKEEVVKFFNYTLSTDFDGRYMKTEIFLRFFWWKDYEESKMKIYRHRRLVFELSCSPLLLGAVINNLLENSPQEYRVIAEIMKKCFTWATV</sequence>
<organism evidence="1 2">
    <name type="scientific">Trichonephila clavipes</name>
    <name type="common">Golden silk orbweaver</name>
    <name type="synonym">Nephila clavipes</name>
    <dbReference type="NCBI Taxonomy" id="2585209"/>
    <lineage>
        <taxon>Eukaryota</taxon>
        <taxon>Metazoa</taxon>
        <taxon>Ecdysozoa</taxon>
        <taxon>Arthropoda</taxon>
        <taxon>Chelicerata</taxon>
        <taxon>Arachnida</taxon>
        <taxon>Araneae</taxon>
        <taxon>Araneomorphae</taxon>
        <taxon>Entelegynae</taxon>
        <taxon>Araneoidea</taxon>
        <taxon>Nephilidae</taxon>
        <taxon>Trichonephila</taxon>
    </lineage>
</organism>
<comment type="caution">
    <text evidence="1">The sequence shown here is derived from an EMBL/GenBank/DDBJ whole genome shotgun (WGS) entry which is preliminary data.</text>
</comment>
<dbReference type="EMBL" id="BMAU01021003">
    <property type="protein sequence ID" value="GFX86118.1"/>
    <property type="molecule type" value="Genomic_DNA"/>
</dbReference>